<sequence length="47" mass="5550">KGFNTLTKEKKQKKNVEEPNQEDDTVEEVKRENPDTFLVTLNTVNDW</sequence>
<feature type="non-terminal residue" evidence="1">
    <location>
        <position position="1"/>
    </location>
</feature>
<accession>A0ACA9MJB2</accession>
<reference evidence="1" key="1">
    <citation type="submission" date="2021-06" db="EMBL/GenBank/DDBJ databases">
        <authorList>
            <person name="Kallberg Y."/>
            <person name="Tangrot J."/>
            <person name="Rosling A."/>
        </authorList>
    </citation>
    <scope>NUCLEOTIDE SEQUENCE</scope>
    <source>
        <strain evidence="1">IL203A</strain>
    </source>
</reference>
<protein>
    <submittedName>
        <fullName evidence="1">5936_t:CDS:1</fullName>
    </submittedName>
</protein>
<comment type="caution">
    <text evidence="1">The sequence shown here is derived from an EMBL/GenBank/DDBJ whole genome shotgun (WGS) entry which is preliminary data.</text>
</comment>
<dbReference type="EMBL" id="CAJVPU010009231">
    <property type="protein sequence ID" value="CAG8592551.1"/>
    <property type="molecule type" value="Genomic_DNA"/>
</dbReference>
<gene>
    <name evidence="1" type="ORF">DHETER_LOCUS6918</name>
</gene>
<evidence type="ECO:0000313" key="2">
    <source>
        <dbReference type="Proteomes" id="UP000789702"/>
    </source>
</evidence>
<evidence type="ECO:0000313" key="1">
    <source>
        <dbReference type="EMBL" id="CAG8592551.1"/>
    </source>
</evidence>
<keyword evidence="2" id="KW-1185">Reference proteome</keyword>
<name>A0ACA9MJB2_9GLOM</name>
<organism evidence="1 2">
    <name type="scientific">Dentiscutata heterogama</name>
    <dbReference type="NCBI Taxonomy" id="1316150"/>
    <lineage>
        <taxon>Eukaryota</taxon>
        <taxon>Fungi</taxon>
        <taxon>Fungi incertae sedis</taxon>
        <taxon>Mucoromycota</taxon>
        <taxon>Glomeromycotina</taxon>
        <taxon>Glomeromycetes</taxon>
        <taxon>Diversisporales</taxon>
        <taxon>Gigasporaceae</taxon>
        <taxon>Dentiscutata</taxon>
    </lineage>
</organism>
<proteinExistence type="predicted"/>
<dbReference type="Proteomes" id="UP000789702">
    <property type="component" value="Unassembled WGS sequence"/>
</dbReference>